<proteinExistence type="predicted"/>
<evidence type="ECO:0000313" key="3">
    <source>
        <dbReference type="Proteomes" id="UP000318825"/>
    </source>
</evidence>
<dbReference type="OrthoDB" id="7949760at2"/>
<evidence type="ECO:0000256" key="1">
    <source>
        <dbReference type="SAM" id="MobiDB-lite"/>
    </source>
</evidence>
<organism evidence="2 3">
    <name type="scientific">Nitrobacter winogradskyi</name>
    <name type="common">Nitrobacter agilis</name>
    <dbReference type="NCBI Taxonomy" id="913"/>
    <lineage>
        <taxon>Bacteria</taxon>
        <taxon>Pseudomonadati</taxon>
        <taxon>Pseudomonadota</taxon>
        <taxon>Alphaproteobacteria</taxon>
        <taxon>Hyphomicrobiales</taxon>
        <taxon>Nitrobacteraceae</taxon>
        <taxon>Nitrobacter</taxon>
    </lineage>
</organism>
<dbReference type="RefSeq" id="WP_141384631.1">
    <property type="nucleotide sequence ID" value="NZ_BJNF01000081.1"/>
</dbReference>
<gene>
    <name evidence="2" type="ORF">NWI01_27890</name>
</gene>
<comment type="caution">
    <text evidence="2">The sequence shown here is derived from an EMBL/GenBank/DDBJ whole genome shotgun (WGS) entry which is preliminary data.</text>
</comment>
<accession>A0A4Y3WD02</accession>
<protein>
    <submittedName>
        <fullName evidence="2">Uncharacterized protein</fullName>
    </submittedName>
</protein>
<reference evidence="2 3" key="1">
    <citation type="submission" date="2019-06" db="EMBL/GenBank/DDBJ databases">
        <title>Whole genome shotgun sequence of Nitrobacter winogradskyi NBRC 14297.</title>
        <authorList>
            <person name="Hosoyama A."/>
            <person name="Uohara A."/>
            <person name="Ohji S."/>
            <person name="Ichikawa N."/>
        </authorList>
    </citation>
    <scope>NUCLEOTIDE SEQUENCE [LARGE SCALE GENOMIC DNA]</scope>
    <source>
        <strain evidence="2 3">NBRC 14297</strain>
    </source>
</reference>
<dbReference type="EMBL" id="BJNF01000081">
    <property type="protein sequence ID" value="GEC16897.1"/>
    <property type="molecule type" value="Genomic_DNA"/>
</dbReference>
<evidence type="ECO:0000313" key="2">
    <source>
        <dbReference type="EMBL" id="GEC16897.1"/>
    </source>
</evidence>
<name>A0A4Y3WD02_NITWI</name>
<dbReference type="AlphaFoldDB" id="A0A4Y3WD02"/>
<dbReference type="Proteomes" id="UP000318825">
    <property type="component" value="Unassembled WGS sequence"/>
</dbReference>
<feature type="compositionally biased region" description="Basic and acidic residues" evidence="1">
    <location>
        <begin position="135"/>
        <end position="159"/>
    </location>
</feature>
<feature type="region of interest" description="Disordered" evidence="1">
    <location>
        <begin position="45"/>
        <end position="76"/>
    </location>
</feature>
<feature type="region of interest" description="Disordered" evidence="1">
    <location>
        <begin position="96"/>
        <end position="174"/>
    </location>
</feature>
<sequence length="174" mass="20158">MSINRKNEDRALDKAEQELVTKTHHPELQSLEDKELANLIKLVRERRDKARGEVQRRKREMRGKAEPKRTSAATSAIGNKIKLEVLATALKRLNAERSRRERMASQLSQFELSRRALKNRKSREDNTPSPPNTRHAHEGMRNIASKRRENLIRPMELGRQRKAAAVAQAKRDSR</sequence>
<feature type="compositionally biased region" description="Basic and acidic residues" evidence="1">
    <location>
        <begin position="45"/>
        <end position="55"/>
    </location>
</feature>